<keyword evidence="5 14" id="KW-1003">Cell membrane</keyword>
<feature type="transmembrane region" description="Helical" evidence="14">
    <location>
        <begin position="714"/>
        <end position="736"/>
    </location>
</feature>
<feature type="domain" description="HMA" evidence="15">
    <location>
        <begin position="8"/>
        <end position="74"/>
    </location>
</feature>
<evidence type="ECO:0000256" key="14">
    <source>
        <dbReference type="RuleBase" id="RU362081"/>
    </source>
</evidence>
<dbReference type="SFLD" id="SFLDS00003">
    <property type="entry name" value="Haloacid_Dehalogenase"/>
    <property type="match status" value="1"/>
</dbReference>
<evidence type="ECO:0000256" key="5">
    <source>
        <dbReference type="ARBA" id="ARBA00022475"/>
    </source>
</evidence>
<name>A0A1I2WSM1_9SPHI</name>
<keyword evidence="8 14" id="KW-0547">Nucleotide-binding</keyword>
<dbReference type="CDD" id="cd00371">
    <property type="entry name" value="HMA"/>
    <property type="match status" value="1"/>
</dbReference>
<keyword evidence="10" id="KW-1278">Translocase</keyword>
<dbReference type="AlphaFoldDB" id="A0A1I2WSM1"/>
<dbReference type="OrthoDB" id="9770315at2"/>
<dbReference type="EC" id="7.2.2.8" evidence="3"/>
<dbReference type="GO" id="GO:0043682">
    <property type="term" value="F:P-type divalent copper transporter activity"/>
    <property type="evidence" value="ECO:0007669"/>
    <property type="project" value="TreeGrafter"/>
</dbReference>
<reference evidence="16 17" key="1">
    <citation type="submission" date="2016-10" db="EMBL/GenBank/DDBJ databases">
        <authorList>
            <person name="de Groot N.N."/>
        </authorList>
    </citation>
    <scope>NUCLEOTIDE SEQUENCE [LARGE SCALE GENOMIC DNA]</scope>
    <source>
        <strain evidence="16 17">DSM 18684</strain>
    </source>
</reference>
<keyword evidence="6 14" id="KW-0812">Transmembrane</keyword>
<dbReference type="PROSITE" id="PS00154">
    <property type="entry name" value="ATPASE_E1_E2"/>
    <property type="match status" value="1"/>
</dbReference>
<proteinExistence type="inferred from homology"/>
<evidence type="ECO:0000313" key="17">
    <source>
        <dbReference type="Proteomes" id="UP000199666"/>
    </source>
</evidence>
<keyword evidence="17" id="KW-1185">Reference proteome</keyword>
<feature type="transmembrane region" description="Helical" evidence="14">
    <location>
        <begin position="689"/>
        <end position="708"/>
    </location>
</feature>
<feature type="transmembrane region" description="Helical" evidence="14">
    <location>
        <begin position="376"/>
        <end position="402"/>
    </location>
</feature>
<evidence type="ECO:0000256" key="8">
    <source>
        <dbReference type="ARBA" id="ARBA00022741"/>
    </source>
</evidence>
<keyword evidence="12" id="KW-0406">Ion transport</keyword>
<dbReference type="NCBIfam" id="TIGR01511">
    <property type="entry name" value="ATPase-IB1_Cu"/>
    <property type="match status" value="1"/>
</dbReference>
<dbReference type="GO" id="GO:0140581">
    <property type="term" value="F:P-type monovalent copper transporter activity"/>
    <property type="evidence" value="ECO:0007669"/>
    <property type="project" value="UniProtKB-EC"/>
</dbReference>
<dbReference type="SUPFAM" id="SSF81653">
    <property type="entry name" value="Calcium ATPase, transduction domain A"/>
    <property type="match status" value="1"/>
</dbReference>
<dbReference type="InterPro" id="IPR001757">
    <property type="entry name" value="P_typ_ATPase"/>
</dbReference>
<dbReference type="SFLD" id="SFLDG00002">
    <property type="entry name" value="C1.7:_P-type_atpase_like"/>
    <property type="match status" value="1"/>
</dbReference>
<feature type="transmembrane region" description="Helical" evidence="14">
    <location>
        <begin position="189"/>
        <end position="208"/>
    </location>
</feature>
<keyword evidence="7 14" id="KW-0479">Metal-binding</keyword>
<dbReference type="Gene3D" id="3.40.1110.10">
    <property type="entry name" value="Calcium-transporting ATPase, cytoplasmic domain N"/>
    <property type="match status" value="1"/>
</dbReference>
<dbReference type="SUPFAM" id="SSF56784">
    <property type="entry name" value="HAD-like"/>
    <property type="match status" value="1"/>
</dbReference>
<dbReference type="EMBL" id="FOPP01000004">
    <property type="protein sequence ID" value="SFH04350.1"/>
    <property type="molecule type" value="Genomic_DNA"/>
</dbReference>
<dbReference type="NCBIfam" id="TIGR01525">
    <property type="entry name" value="ATPase-IB_hvy"/>
    <property type="match status" value="1"/>
</dbReference>
<dbReference type="GO" id="GO:0016887">
    <property type="term" value="F:ATP hydrolysis activity"/>
    <property type="evidence" value="ECO:0007669"/>
    <property type="project" value="InterPro"/>
</dbReference>
<dbReference type="InterPro" id="IPR023214">
    <property type="entry name" value="HAD_sf"/>
</dbReference>
<evidence type="ECO:0000256" key="7">
    <source>
        <dbReference type="ARBA" id="ARBA00022723"/>
    </source>
</evidence>
<dbReference type="InterPro" id="IPR017969">
    <property type="entry name" value="Heavy-metal-associated_CS"/>
</dbReference>
<evidence type="ECO:0000256" key="1">
    <source>
        <dbReference type="ARBA" id="ARBA00004651"/>
    </source>
</evidence>
<organism evidence="16 17">
    <name type="scientific">Pedobacter insulae</name>
    <dbReference type="NCBI Taxonomy" id="414048"/>
    <lineage>
        <taxon>Bacteria</taxon>
        <taxon>Pseudomonadati</taxon>
        <taxon>Bacteroidota</taxon>
        <taxon>Sphingobacteriia</taxon>
        <taxon>Sphingobacteriales</taxon>
        <taxon>Sphingobacteriaceae</taxon>
        <taxon>Pedobacter</taxon>
    </lineage>
</organism>
<dbReference type="Pfam" id="PF00702">
    <property type="entry name" value="Hydrolase"/>
    <property type="match status" value="1"/>
</dbReference>
<dbReference type="InterPro" id="IPR023299">
    <property type="entry name" value="ATPase_P-typ_cyto_dom_N"/>
</dbReference>
<dbReference type="Pfam" id="PF00403">
    <property type="entry name" value="HMA"/>
    <property type="match status" value="1"/>
</dbReference>
<dbReference type="GO" id="GO:0005507">
    <property type="term" value="F:copper ion binding"/>
    <property type="evidence" value="ECO:0007669"/>
    <property type="project" value="TreeGrafter"/>
</dbReference>
<gene>
    <name evidence="16" type="ORF">SAMN04489864_104261</name>
</gene>
<dbReference type="RefSeq" id="WP_090993201.1">
    <property type="nucleotide sequence ID" value="NZ_FOPP01000004.1"/>
</dbReference>
<evidence type="ECO:0000256" key="12">
    <source>
        <dbReference type="ARBA" id="ARBA00023065"/>
    </source>
</evidence>
<dbReference type="PROSITE" id="PS01047">
    <property type="entry name" value="HMA_1"/>
    <property type="match status" value="1"/>
</dbReference>
<dbReference type="SFLD" id="SFLDF00027">
    <property type="entry name" value="p-type_atpase"/>
    <property type="match status" value="1"/>
</dbReference>
<dbReference type="Gene3D" id="3.30.70.100">
    <property type="match status" value="1"/>
</dbReference>
<dbReference type="InterPro" id="IPR023298">
    <property type="entry name" value="ATPase_P-typ_TM_dom_sf"/>
</dbReference>
<dbReference type="SUPFAM" id="SSF55008">
    <property type="entry name" value="HMA, heavy metal-associated domain"/>
    <property type="match status" value="1"/>
</dbReference>
<dbReference type="FunFam" id="3.30.70.100:FF:000005">
    <property type="entry name" value="Copper-exporting P-type ATPase A"/>
    <property type="match status" value="1"/>
</dbReference>
<dbReference type="CDD" id="cd02094">
    <property type="entry name" value="P-type_ATPase_Cu-like"/>
    <property type="match status" value="1"/>
</dbReference>
<dbReference type="GO" id="GO:0005886">
    <property type="term" value="C:plasma membrane"/>
    <property type="evidence" value="ECO:0007669"/>
    <property type="project" value="UniProtKB-SubCell"/>
</dbReference>
<evidence type="ECO:0000256" key="6">
    <source>
        <dbReference type="ARBA" id="ARBA00022692"/>
    </source>
</evidence>
<evidence type="ECO:0000256" key="2">
    <source>
        <dbReference type="ARBA" id="ARBA00006024"/>
    </source>
</evidence>
<dbReference type="InterPro" id="IPR018303">
    <property type="entry name" value="ATPase_P-typ_P_site"/>
</dbReference>
<dbReference type="InterPro" id="IPR044492">
    <property type="entry name" value="P_typ_ATPase_HD_dom"/>
</dbReference>
<dbReference type="PRINTS" id="PR00943">
    <property type="entry name" value="CUATPASE"/>
</dbReference>
<evidence type="ECO:0000259" key="15">
    <source>
        <dbReference type="PROSITE" id="PS50846"/>
    </source>
</evidence>
<keyword evidence="13 14" id="KW-0472">Membrane</keyword>
<evidence type="ECO:0000256" key="10">
    <source>
        <dbReference type="ARBA" id="ARBA00022967"/>
    </source>
</evidence>
<dbReference type="GO" id="GO:0005524">
    <property type="term" value="F:ATP binding"/>
    <property type="evidence" value="ECO:0007669"/>
    <property type="project" value="UniProtKB-UniRule"/>
</dbReference>
<dbReference type="PRINTS" id="PR00119">
    <property type="entry name" value="CATATPASE"/>
</dbReference>
<keyword evidence="11 14" id="KW-1133">Transmembrane helix</keyword>
<dbReference type="InterPro" id="IPR059000">
    <property type="entry name" value="ATPase_P-type_domA"/>
</dbReference>
<dbReference type="STRING" id="414048.SAMN04489864_104261"/>
<dbReference type="Gene3D" id="3.40.50.1000">
    <property type="entry name" value="HAD superfamily/HAD-like"/>
    <property type="match status" value="1"/>
</dbReference>
<dbReference type="SUPFAM" id="SSF81665">
    <property type="entry name" value="Calcium ATPase, transmembrane domain M"/>
    <property type="match status" value="1"/>
</dbReference>
<dbReference type="Pfam" id="PF00122">
    <property type="entry name" value="E1-E2_ATPase"/>
    <property type="match status" value="1"/>
</dbReference>
<dbReference type="FunFam" id="2.70.150.10:FF:000020">
    <property type="entry name" value="Copper-exporting P-type ATPase A"/>
    <property type="match status" value="1"/>
</dbReference>
<dbReference type="InterPro" id="IPR008250">
    <property type="entry name" value="ATPase_P-typ_transduc_dom_A_sf"/>
</dbReference>
<keyword evidence="4" id="KW-0813">Transport</keyword>
<comment type="similarity">
    <text evidence="2 14">Belongs to the cation transport ATPase (P-type) (TC 3.A.3) family. Type IB subfamily.</text>
</comment>
<dbReference type="GO" id="GO:0055070">
    <property type="term" value="P:copper ion homeostasis"/>
    <property type="evidence" value="ECO:0007669"/>
    <property type="project" value="TreeGrafter"/>
</dbReference>
<evidence type="ECO:0000256" key="11">
    <source>
        <dbReference type="ARBA" id="ARBA00022989"/>
    </source>
</evidence>
<dbReference type="PANTHER" id="PTHR43520">
    <property type="entry name" value="ATP7, ISOFORM B"/>
    <property type="match status" value="1"/>
</dbReference>
<dbReference type="InterPro" id="IPR027256">
    <property type="entry name" value="P-typ_ATPase_IB"/>
</dbReference>
<evidence type="ECO:0000256" key="13">
    <source>
        <dbReference type="ARBA" id="ARBA00023136"/>
    </source>
</evidence>
<keyword evidence="9 14" id="KW-0067">ATP-binding</keyword>
<dbReference type="GO" id="GO:0060003">
    <property type="term" value="P:copper ion export"/>
    <property type="evidence" value="ECO:0007669"/>
    <property type="project" value="UniProtKB-ARBA"/>
</dbReference>
<feature type="transmembrane region" description="Helical" evidence="14">
    <location>
        <begin position="158"/>
        <end position="177"/>
    </location>
</feature>
<dbReference type="Gene3D" id="2.70.150.10">
    <property type="entry name" value="Calcium-transporting ATPase, cytoplasmic transduction domain A"/>
    <property type="match status" value="1"/>
</dbReference>
<feature type="transmembrane region" description="Helical" evidence="14">
    <location>
        <begin position="99"/>
        <end position="117"/>
    </location>
</feature>
<dbReference type="InterPro" id="IPR006121">
    <property type="entry name" value="HMA_dom"/>
</dbReference>
<feature type="transmembrane region" description="Helical" evidence="14">
    <location>
        <begin position="342"/>
        <end position="364"/>
    </location>
</feature>
<evidence type="ECO:0000256" key="3">
    <source>
        <dbReference type="ARBA" id="ARBA00012517"/>
    </source>
</evidence>
<evidence type="ECO:0000313" key="16">
    <source>
        <dbReference type="EMBL" id="SFH04350.1"/>
    </source>
</evidence>
<comment type="subcellular location">
    <subcellularLocation>
        <location evidence="1">Cell membrane</location>
        <topology evidence="1">Multi-pass membrane protein</topology>
    </subcellularLocation>
</comment>
<dbReference type="PANTHER" id="PTHR43520:SF8">
    <property type="entry name" value="P-TYPE CU(+) TRANSPORTER"/>
    <property type="match status" value="1"/>
</dbReference>
<evidence type="ECO:0000256" key="9">
    <source>
        <dbReference type="ARBA" id="ARBA00022840"/>
    </source>
</evidence>
<protein>
    <recommendedName>
        <fullName evidence="3">P-type Cu(+) transporter</fullName>
        <ecNumber evidence="3">7.2.2.8</ecNumber>
    </recommendedName>
</protein>
<dbReference type="NCBIfam" id="TIGR01494">
    <property type="entry name" value="ATPase_P-type"/>
    <property type="match status" value="1"/>
</dbReference>
<dbReference type="PROSITE" id="PS01229">
    <property type="entry name" value="COF_2"/>
    <property type="match status" value="1"/>
</dbReference>
<dbReference type="Proteomes" id="UP000199666">
    <property type="component" value="Unassembled WGS sequence"/>
</dbReference>
<sequence>MKTQDDIQTILLPVLGMTCAACANSVESMIGAQQGVEQAEVNYATQTVKVSYHPDQVQPPAFQKAVQSIGYDLIMDSENGKEKQEEVQQKNYSSLKRRMIASGILALPVVLIGMFFMDIPYANYYMLALTTPILFIFGKSFFVNAYKQASHGRANMDTLVALSTGIAYLFSLFNTLYPEFWHQRGLHPHVYYEAAAVVIVFIMLGKLLEERAKSNTSSAIKKLVGLQPKTVLVITENGEKEIPLSDIAIDDKILVRSGEKIPVDGEIYEGTSYVDESMISGEPVAVSKNIGDQVFAGTINQKGSFRFVARKVGGETMLAQIIKMVQDAQGSKAPVQKLVDKIAGIFVPIVIGIALLTLIIWILVGGENALTQGMLAMVTVLVIACPCALGLATPTAIMVGVGKGAENGILIKDAEALELGHKVNAVVLDKTGTLTKGKPEVTELNWQNKTDIDKQKLIGILFALEQQSEHPLAEAIVRHLQTANVHPTKVTGFESLTGKGVQATFEGQKYWAGSHKILKDAGIEIEGNLENSVTRLQDQAKTVIYFINENNVLATIAIADQIKEGSARAVSELLKRNIAVYMLTGDNHQTASAVAKQVGITDFRAEVLPSDKADFVKELQSQGKIVAMIGDGINDSHALAQADVSIAMGKGSDIAIDVAKITLVSSDLLQVPKALRLSKLTVRTVRQNLFWAFIYNLIGIPIAAGILYPLNGFLLNPMIAGAAMALSSVSVVSNSLRLKFAKLI</sequence>
<evidence type="ECO:0000256" key="4">
    <source>
        <dbReference type="ARBA" id="ARBA00022448"/>
    </source>
</evidence>
<dbReference type="InterPro" id="IPR036412">
    <property type="entry name" value="HAD-like_sf"/>
</dbReference>
<accession>A0A1I2WSM1</accession>
<feature type="transmembrane region" description="Helical" evidence="14">
    <location>
        <begin position="123"/>
        <end position="146"/>
    </location>
</feature>
<dbReference type="PROSITE" id="PS50846">
    <property type="entry name" value="HMA_2"/>
    <property type="match status" value="1"/>
</dbReference>
<dbReference type="InterPro" id="IPR036163">
    <property type="entry name" value="HMA_dom_sf"/>
</dbReference>